<proteinExistence type="predicted"/>
<dbReference type="SUPFAM" id="SSF52047">
    <property type="entry name" value="RNI-like"/>
    <property type="match status" value="1"/>
</dbReference>
<accession>A0A4Q2D9W8</accession>
<name>A0A4Q2D9W8_9AGAR</name>
<reference evidence="2 3" key="1">
    <citation type="submission" date="2019-01" db="EMBL/GenBank/DDBJ databases">
        <title>Draft genome sequence of Psathyrella aberdarensis IHI B618.</title>
        <authorList>
            <person name="Buettner E."/>
            <person name="Kellner H."/>
        </authorList>
    </citation>
    <scope>NUCLEOTIDE SEQUENCE [LARGE SCALE GENOMIC DNA]</scope>
    <source>
        <strain evidence="2 3">IHI B618</strain>
    </source>
</reference>
<evidence type="ECO:0000313" key="3">
    <source>
        <dbReference type="Proteomes" id="UP000290288"/>
    </source>
</evidence>
<dbReference type="OrthoDB" id="3221235at2759"/>
<dbReference type="Pfam" id="PF12937">
    <property type="entry name" value="F-box-like"/>
    <property type="match status" value="1"/>
</dbReference>
<comment type="caution">
    <text evidence="2">The sequence shown here is derived from an EMBL/GenBank/DDBJ whole genome shotgun (WGS) entry which is preliminary data.</text>
</comment>
<feature type="domain" description="F-box" evidence="1">
    <location>
        <begin position="66"/>
        <end position="116"/>
    </location>
</feature>
<dbReference type="AlphaFoldDB" id="A0A4Q2D9W8"/>
<organism evidence="2 3">
    <name type="scientific">Candolleomyces aberdarensis</name>
    <dbReference type="NCBI Taxonomy" id="2316362"/>
    <lineage>
        <taxon>Eukaryota</taxon>
        <taxon>Fungi</taxon>
        <taxon>Dikarya</taxon>
        <taxon>Basidiomycota</taxon>
        <taxon>Agaricomycotina</taxon>
        <taxon>Agaricomycetes</taxon>
        <taxon>Agaricomycetidae</taxon>
        <taxon>Agaricales</taxon>
        <taxon>Agaricineae</taxon>
        <taxon>Psathyrellaceae</taxon>
        <taxon>Candolleomyces</taxon>
    </lineage>
</organism>
<sequence length="535" mass="60110">MPVVDAMGDPHSYLFSNNVVPSAVEAASIELEVAELTNAICKLRSQLQERRRRLRQRLGVLSSVRRIPLEILGEIFNIALPALSDRQGRAALLKVCLVCRAWRDAALLKHRLWSRIQVDLDTGLSYEKVVAWHRRSGGIRRALFVIAGCRDSHSADTPCQLQHPTLAKLLTEGLSLDHISIDNIGQQCFGNMLASLADRKAESPALRPWDSIRSLALAFRRGWNESGNALEDSAFLRIPSSVSSFKMTVNTFTFPLDLDTRLRVPPSLLARLTTIHFSCDWDVTQLATALRYCINVQKLTICYRNMARNRDPVDPIPTEFSGPGFVLPNLHTLNLCEIPTAVTEVFQFLRAPALTELRIQFDRGDWLYQGELAPALKDFVKKSKCEATLRSFCLKGVCLVTEELADILWNFPFVTKLTLDLVDPFDSTSSSDMRRCFSLLLRPPEDTSNLPLLPRLEVLQLLGVRPEFPLHEVFDFLGDRRALNGTEAQPDTLKRLKMTYRTLCYSPLPVAVDEGNNAQKLRRSGVSVSFGRSSP</sequence>
<protein>
    <recommendedName>
        <fullName evidence="1">F-box domain-containing protein</fullName>
    </recommendedName>
</protein>
<evidence type="ECO:0000259" key="1">
    <source>
        <dbReference type="Pfam" id="PF12937"/>
    </source>
</evidence>
<gene>
    <name evidence="2" type="ORF">EST38_g9443</name>
</gene>
<dbReference type="EMBL" id="SDEE01000440">
    <property type="protein sequence ID" value="RXW16413.1"/>
    <property type="molecule type" value="Genomic_DNA"/>
</dbReference>
<dbReference type="Proteomes" id="UP000290288">
    <property type="component" value="Unassembled WGS sequence"/>
</dbReference>
<evidence type="ECO:0000313" key="2">
    <source>
        <dbReference type="EMBL" id="RXW16413.1"/>
    </source>
</evidence>
<keyword evidence="3" id="KW-1185">Reference proteome</keyword>
<dbReference type="InterPro" id="IPR001810">
    <property type="entry name" value="F-box_dom"/>
</dbReference>